<dbReference type="PANTHER" id="PTHR34474:SF2">
    <property type="entry name" value="SIGNAL TRANSDUCTION PROTEIN TRAP"/>
    <property type="match status" value="1"/>
</dbReference>
<feature type="domain" description="ABM" evidence="1">
    <location>
        <begin position="2"/>
        <end position="89"/>
    </location>
</feature>
<dbReference type="Proteomes" id="UP000295788">
    <property type="component" value="Unassembled WGS sequence"/>
</dbReference>
<accession>A0A4R3KJG9</accession>
<evidence type="ECO:0000313" key="2">
    <source>
        <dbReference type="EMBL" id="TCS83609.1"/>
    </source>
</evidence>
<dbReference type="SUPFAM" id="SSF54909">
    <property type="entry name" value="Dimeric alpha+beta barrel"/>
    <property type="match status" value="1"/>
</dbReference>
<protein>
    <submittedName>
        <fullName evidence="2">Heme oxygenase (Staphylobilin-producing)</fullName>
    </submittedName>
</protein>
<dbReference type="InterPro" id="IPR007138">
    <property type="entry name" value="ABM_dom"/>
</dbReference>
<dbReference type="PANTHER" id="PTHR34474">
    <property type="entry name" value="SIGNAL TRANSDUCTION PROTEIN TRAP"/>
    <property type="match status" value="1"/>
</dbReference>
<dbReference type="InterPro" id="IPR011008">
    <property type="entry name" value="Dimeric_a/b-barrel"/>
</dbReference>
<keyword evidence="3" id="KW-1185">Reference proteome</keyword>
<evidence type="ECO:0000313" key="3">
    <source>
        <dbReference type="Proteomes" id="UP000295788"/>
    </source>
</evidence>
<dbReference type="Pfam" id="PF03992">
    <property type="entry name" value="ABM"/>
    <property type="match status" value="1"/>
</dbReference>
<evidence type="ECO:0000259" key="1">
    <source>
        <dbReference type="PROSITE" id="PS51725"/>
    </source>
</evidence>
<sequence length="94" mass="11186">MYVVMNHLFVPEKEVEHLKKVFVHSTESMKQVKGFIDFQLMYSNDQQDLLVYTKWQSQDDYHAWKNSEAFHQAHQGMHDGKIDSKVETFNIIPL</sequence>
<name>A0A4R3KJG9_9BACI</name>
<dbReference type="PROSITE" id="PS51725">
    <property type="entry name" value="ABM"/>
    <property type="match status" value="1"/>
</dbReference>
<dbReference type="OrthoDB" id="384737at2"/>
<dbReference type="AlphaFoldDB" id="A0A4R3KJG9"/>
<proteinExistence type="predicted"/>
<reference evidence="2 3" key="1">
    <citation type="submission" date="2019-03" db="EMBL/GenBank/DDBJ databases">
        <title>Genomic Encyclopedia of Type Strains, Phase IV (KMG-IV): sequencing the most valuable type-strain genomes for metagenomic binning, comparative biology and taxonomic classification.</title>
        <authorList>
            <person name="Goeker M."/>
        </authorList>
    </citation>
    <scope>NUCLEOTIDE SEQUENCE [LARGE SCALE GENOMIC DNA]</scope>
    <source>
        <strain evidence="2 3">DSM 23802</strain>
    </source>
</reference>
<dbReference type="RefSeq" id="WP_132767585.1">
    <property type="nucleotide sequence ID" value="NZ_SMAB01000004.1"/>
</dbReference>
<comment type="caution">
    <text evidence="2">The sequence shown here is derived from an EMBL/GenBank/DDBJ whole genome shotgun (WGS) entry which is preliminary data.</text>
</comment>
<organism evidence="2 3">
    <name type="scientific">Tepidibacillus fermentans</name>
    <dbReference type="NCBI Taxonomy" id="1281767"/>
    <lineage>
        <taxon>Bacteria</taxon>
        <taxon>Bacillati</taxon>
        <taxon>Bacillota</taxon>
        <taxon>Bacilli</taxon>
        <taxon>Bacillales</taxon>
        <taxon>Bacillaceae</taxon>
        <taxon>Tepidibacillus</taxon>
    </lineage>
</organism>
<dbReference type="EMBL" id="SMAB01000004">
    <property type="protein sequence ID" value="TCS83609.1"/>
    <property type="molecule type" value="Genomic_DNA"/>
</dbReference>
<gene>
    <name evidence="2" type="ORF">EDD72_104164</name>
</gene>
<dbReference type="Gene3D" id="3.30.70.100">
    <property type="match status" value="1"/>
</dbReference>
<dbReference type="InterPro" id="IPR050404">
    <property type="entry name" value="Heme-degrading_MO"/>
</dbReference>